<dbReference type="EMBL" id="JH818587">
    <property type="protein sequence ID" value="EKC39226.1"/>
    <property type="molecule type" value="Genomic_DNA"/>
</dbReference>
<accession>K1RWH3</accession>
<reference evidence="1" key="1">
    <citation type="journal article" date="2012" name="Nature">
        <title>The oyster genome reveals stress adaptation and complexity of shell formation.</title>
        <authorList>
            <person name="Zhang G."/>
            <person name="Fang X."/>
            <person name="Guo X."/>
            <person name="Li L."/>
            <person name="Luo R."/>
            <person name="Xu F."/>
            <person name="Yang P."/>
            <person name="Zhang L."/>
            <person name="Wang X."/>
            <person name="Qi H."/>
            <person name="Xiong Z."/>
            <person name="Que H."/>
            <person name="Xie Y."/>
            <person name="Holland P.W."/>
            <person name="Paps J."/>
            <person name="Zhu Y."/>
            <person name="Wu F."/>
            <person name="Chen Y."/>
            <person name="Wang J."/>
            <person name="Peng C."/>
            <person name="Meng J."/>
            <person name="Yang L."/>
            <person name="Liu J."/>
            <person name="Wen B."/>
            <person name="Zhang N."/>
            <person name="Huang Z."/>
            <person name="Zhu Q."/>
            <person name="Feng Y."/>
            <person name="Mount A."/>
            <person name="Hedgecock D."/>
            <person name="Xu Z."/>
            <person name="Liu Y."/>
            <person name="Domazet-Loso T."/>
            <person name="Du Y."/>
            <person name="Sun X."/>
            <person name="Zhang S."/>
            <person name="Liu B."/>
            <person name="Cheng P."/>
            <person name="Jiang X."/>
            <person name="Li J."/>
            <person name="Fan D."/>
            <person name="Wang W."/>
            <person name="Fu W."/>
            <person name="Wang T."/>
            <person name="Wang B."/>
            <person name="Zhang J."/>
            <person name="Peng Z."/>
            <person name="Li Y."/>
            <person name="Li N."/>
            <person name="Wang J."/>
            <person name="Chen M."/>
            <person name="He Y."/>
            <person name="Tan F."/>
            <person name="Song X."/>
            <person name="Zheng Q."/>
            <person name="Huang R."/>
            <person name="Yang H."/>
            <person name="Du X."/>
            <person name="Chen L."/>
            <person name="Yang M."/>
            <person name="Gaffney P.M."/>
            <person name="Wang S."/>
            <person name="Luo L."/>
            <person name="She Z."/>
            <person name="Ming Y."/>
            <person name="Huang W."/>
            <person name="Zhang S."/>
            <person name="Huang B."/>
            <person name="Zhang Y."/>
            <person name="Qu T."/>
            <person name="Ni P."/>
            <person name="Miao G."/>
            <person name="Wang J."/>
            <person name="Wang Q."/>
            <person name="Steinberg C.E."/>
            <person name="Wang H."/>
            <person name="Li N."/>
            <person name="Qian L."/>
            <person name="Zhang G."/>
            <person name="Li Y."/>
            <person name="Yang H."/>
            <person name="Liu X."/>
            <person name="Wang J."/>
            <person name="Yin Y."/>
            <person name="Wang J."/>
        </authorList>
    </citation>
    <scope>NUCLEOTIDE SEQUENCE [LARGE SCALE GENOMIC DNA]</scope>
    <source>
        <strain evidence="1">05x7-T-G4-1.051#20</strain>
    </source>
</reference>
<dbReference type="PANTHER" id="PTHR14187:SF5">
    <property type="entry name" value="HEAT SHOCK 70 KDA PROTEIN 12A"/>
    <property type="match status" value="1"/>
</dbReference>
<organism evidence="1">
    <name type="scientific">Magallana gigas</name>
    <name type="common">Pacific oyster</name>
    <name type="synonym">Crassostrea gigas</name>
    <dbReference type="NCBI Taxonomy" id="29159"/>
    <lineage>
        <taxon>Eukaryota</taxon>
        <taxon>Metazoa</taxon>
        <taxon>Spiralia</taxon>
        <taxon>Lophotrochozoa</taxon>
        <taxon>Mollusca</taxon>
        <taxon>Bivalvia</taxon>
        <taxon>Autobranchia</taxon>
        <taxon>Pteriomorphia</taxon>
        <taxon>Ostreida</taxon>
        <taxon>Ostreoidea</taxon>
        <taxon>Ostreidae</taxon>
        <taxon>Magallana</taxon>
    </lineage>
</organism>
<sequence length="251" mass="28127">MERDNEALDTMKPGRRFLVLDAGGGTIDIAMQEVREDRKLQDINRAQGGDWGAIFVDEEYKQMLEESNFLQERIKNSFPKYTVVIPQGCGLAVLKGAVLYGHDPDIIAARVVKYTYGVGTNTRFIKDKHPESKKKLINGIEYCTDKFDIHVNKGTLVHSNEETLESYSPLYEDQTSAKFGVFVSDTEYPQYTVDEGCREIGSLTVPMPNTAGGTRRKVKAKFKFGATKITVEGIDESSGKSVDVKFDFLED</sequence>
<dbReference type="HOGENOM" id="CLU_096931_0_0_1"/>
<name>K1RWH3_MAGGI</name>
<dbReference type="InParanoid" id="K1RWH3"/>
<gene>
    <name evidence="1" type="ORF">CGI_10005566</name>
</gene>
<protein>
    <submittedName>
        <fullName evidence="1">Heat shock 70 kDa protein 12A</fullName>
    </submittedName>
</protein>
<evidence type="ECO:0000313" key="1">
    <source>
        <dbReference type="EMBL" id="EKC39226.1"/>
    </source>
</evidence>
<dbReference type="AlphaFoldDB" id="K1RWH3"/>
<keyword evidence="1" id="KW-0346">Stress response</keyword>
<dbReference type="PANTHER" id="PTHR14187">
    <property type="entry name" value="ALPHA KINASE/ELONGATION FACTOR 2 KINASE"/>
    <property type="match status" value="1"/>
</dbReference>
<proteinExistence type="predicted"/>